<dbReference type="EMBL" id="GL888274">
    <property type="protein sequence ID" value="EGI63510.1"/>
    <property type="molecule type" value="Genomic_DNA"/>
</dbReference>
<name>F4WQM0_ACREC</name>
<evidence type="ECO:0000313" key="1">
    <source>
        <dbReference type="EMBL" id="EGI63510.1"/>
    </source>
</evidence>
<organism evidence="2">
    <name type="scientific">Acromyrmex echinatior</name>
    <name type="common">Panamanian leafcutter ant</name>
    <name type="synonym">Acromyrmex octospinosus echinatior</name>
    <dbReference type="NCBI Taxonomy" id="103372"/>
    <lineage>
        <taxon>Eukaryota</taxon>
        <taxon>Metazoa</taxon>
        <taxon>Ecdysozoa</taxon>
        <taxon>Arthropoda</taxon>
        <taxon>Hexapoda</taxon>
        <taxon>Insecta</taxon>
        <taxon>Pterygota</taxon>
        <taxon>Neoptera</taxon>
        <taxon>Endopterygota</taxon>
        <taxon>Hymenoptera</taxon>
        <taxon>Apocrita</taxon>
        <taxon>Aculeata</taxon>
        <taxon>Formicoidea</taxon>
        <taxon>Formicidae</taxon>
        <taxon>Myrmicinae</taxon>
        <taxon>Acromyrmex</taxon>
    </lineage>
</organism>
<evidence type="ECO:0000313" key="2">
    <source>
        <dbReference type="Proteomes" id="UP000007755"/>
    </source>
</evidence>
<accession>F4WQM0</accession>
<sequence>MLSTYCYVQILENLVKEKTMRENGEDMEGRLDVQLTGRYDTCSDGQCERRSYFLELKELKPLDPRLDLVRSQSLSSPSFQFCQTVIRRLRSSLADANHSRDVEPKKRIVTSVGHNNMKR</sequence>
<gene>
    <name evidence="1" type="ORF">G5I_08110</name>
</gene>
<keyword evidence="2" id="KW-1185">Reference proteome</keyword>
<dbReference type="AlphaFoldDB" id="F4WQM0"/>
<dbReference type="InParanoid" id="F4WQM0"/>
<proteinExistence type="predicted"/>
<reference evidence="1" key="1">
    <citation type="submission" date="2011-02" db="EMBL/GenBank/DDBJ databases">
        <title>The genome of the leaf-cutting ant Acromyrmex echinatior suggests key adaptations to social evolution and fungus farming.</title>
        <authorList>
            <person name="Nygaard S."/>
            <person name="Zhang G."/>
        </authorList>
    </citation>
    <scope>NUCLEOTIDE SEQUENCE</scope>
</reference>
<dbReference type="Proteomes" id="UP000007755">
    <property type="component" value="Unassembled WGS sequence"/>
</dbReference>
<protein>
    <submittedName>
        <fullName evidence="1">Uncharacterized protein</fullName>
    </submittedName>
</protein>